<comment type="pathway">
    <text evidence="1 6">Metabolic intermediate biosynthesis; chorismate biosynthesis; chorismate from D-erythrose 4-phosphate and phosphoenolpyruvate: step 1/7.</text>
</comment>
<dbReference type="PANTHER" id="PTHR21337:SF0">
    <property type="entry name" value="PHOSPHO-2-DEHYDRO-3-DEOXYHEPTONATE ALDOLASE"/>
    <property type="match status" value="1"/>
</dbReference>
<dbReference type="Proteomes" id="UP000305948">
    <property type="component" value="Unassembled WGS sequence"/>
</dbReference>
<dbReference type="SUPFAM" id="SSF51569">
    <property type="entry name" value="Aldolase"/>
    <property type="match status" value="1"/>
</dbReference>
<dbReference type="AlphaFoldDB" id="A0A5C3MXH9"/>
<dbReference type="InterPro" id="IPR002480">
    <property type="entry name" value="DAHP_synth_2"/>
</dbReference>
<evidence type="ECO:0000256" key="7">
    <source>
        <dbReference type="SAM" id="MobiDB-lite"/>
    </source>
</evidence>
<sequence>MAALREDGWTPGSWRTKPFAQAVQYPDEAELESVLGTIKTLPPLVTPSEIDRLRDQVAAVQRNEAFLLHAGDCAESFEACTESNLRSKLGLILSVSLILIWGARVPIVRVGRIAGQYAKPRSAPTEVVQIRGEPVEVPSFRGDNVNGLSPTDRTPAPARLLQAYFYSSATLNHLRALLASGFASLGENHPSGWSLGHVRSRELRAEFTAIASALSDALDFSRVIGLSPSSSSSSPSPSSLPPSSSSSSSSTKPSPAHPHSHSPLDEVDFYTSHEGLMLGYEEALTRASHSTPHAYYNTSAHLLWIGDRTRQLTGAHVEYFRGIRNPIGVKVGPSMGGSEIVELLDILNPDKEPGRITLITRYGAGKVDAHLPTHIRAVRESRHPVAWICDPMHGNTQTTPSGIKTRHFSTIIAELTASFRIHAENGSRLQGDGFSVTECLGGSMGLREDELSLRYQTFCDPRLNFEQSLDLAFLVADHLRKERRGGAESAVYSALRNGV</sequence>
<dbReference type="GO" id="GO:0003849">
    <property type="term" value="F:3-deoxy-7-phosphoheptulonate synthase activity"/>
    <property type="evidence" value="ECO:0007669"/>
    <property type="project" value="UniProtKB-EC"/>
</dbReference>
<feature type="binding site" evidence="5">
    <location>
        <position position="330"/>
    </location>
    <ligand>
        <name>phosphoenolpyruvate</name>
        <dbReference type="ChEBI" id="CHEBI:58702"/>
    </ligand>
</feature>
<dbReference type="Pfam" id="PF01474">
    <property type="entry name" value="DAHP_synth_2"/>
    <property type="match status" value="1"/>
</dbReference>
<dbReference type="STRING" id="5364.A0A5C3MXH9"/>
<evidence type="ECO:0000256" key="6">
    <source>
        <dbReference type="RuleBase" id="RU363071"/>
    </source>
</evidence>
<keyword evidence="5" id="KW-0464">Manganese</keyword>
<feature type="binding site" evidence="5">
    <location>
        <position position="460"/>
    </location>
    <ligand>
        <name>Mn(2+)</name>
        <dbReference type="ChEBI" id="CHEBI:29035"/>
    </ligand>
</feature>
<proteinExistence type="inferred from homology"/>
<keyword evidence="3 6" id="KW-0808">Transferase</keyword>
<keyword evidence="9" id="KW-1185">Reference proteome</keyword>
<dbReference type="Gene3D" id="3.20.20.70">
    <property type="entry name" value="Aldolase class I"/>
    <property type="match status" value="2"/>
</dbReference>
<dbReference type="GO" id="GO:0009073">
    <property type="term" value="P:aromatic amino acid family biosynthetic process"/>
    <property type="evidence" value="ECO:0007669"/>
    <property type="project" value="UniProtKB-KW"/>
</dbReference>
<dbReference type="EC" id="2.5.1.54" evidence="6"/>
<comment type="catalytic activity">
    <reaction evidence="4 6">
        <text>D-erythrose 4-phosphate + phosphoenolpyruvate + H2O = 7-phospho-2-dehydro-3-deoxy-D-arabino-heptonate + phosphate</text>
        <dbReference type="Rhea" id="RHEA:14717"/>
        <dbReference type="ChEBI" id="CHEBI:15377"/>
        <dbReference type="ChEBI" id="CHEBI:16897"/>
        <dbReference type="ChEBI" id="CHEBI:43474"/>
        <dbReference type="ChEBI" id="CHEBI:58394"/>
        <dbReference type="ChEBI" id="CHEBI:58702"/>
        <dbReference type="EC" id="2.5.1.54"/>
    </reaction>
</comment>
<dbReference type="UniPathway" id="UPA00053">
    <property type="reaction ID" value="UER00084"/>
</dbReference>
<protein>
    <recommendedName>
        <fullName evidence="6">Phospho-2-dehydro-3-deoxyheptonate aldolase</fullName>
        <ecNumber evidence="6">2.5.1.54</ecNumber>
    </recommendedName>
</protein>
<keyword evidence="6" id="KW-0057">Aromatic amino acid biosynthesis</keyword>
<organism evidence="8 9">
    <name type="scientific">Heliocybe sulcata</name>
    <dbReference type="NCBI Taxonomy" id="5364"/>
    <lineage>
        <taxon>Eukaryota</taxon>
        <taxon>Fungi</taxon>
        <taxon>Dikarya</taxon>
        <taxon>Basidiomycota</taxon>
        <taxon>Agaricomycotina</taxon>
        <taxon>Agaricomycetes</taxon>
        <taxon>Gloeophyllales</taxon>
        <taxon>Gloeophyllaceae</taxon>
        <taxon>Heliocybe</taxon>
    </lineage>
</organism>
<feature type="binding site" evidence="5">
    <location>
        <position position="73"/>
    </location>
    <ligand>
        <name>Mn(2+)</name>
        <dbReference type="ChEBI" id="CHEBI:29035"/>
    </ligand>
</feature>
<dbReference type="EMBL" id="ML213532">
    <property type="protein sequence ID" value="TFK46171.1"/>
    <property type="molecule type" value="Genomic_DNA"/>
</dbReference>
<comment type="similarity">
    <text evidence="2 6">Belongs to the class-II DAHP synthase family.</text>
</comment>
<dbReference type="PANTHER" id="PTHR21337">
    <property type="entry name" value="PHOSPHO-2-DEHYDRO-3-DEOXYHEPTONATE ALDOLASE 1, 2"/>
    <property type="match status" value="1"/>
</dbReference>
<evidence type="ECO:0000256" key="4">
    <source>
        <dbReference type="ARBA" id="ARBA00047508"/>
    </source>
</evidence>
<evidence type="ECO:0000256" key="2">
    <source>
        <dbReference type="ARBA" id="ARBA00008911"/>
    </source>
</evidence>
<reference evidence="8 9" key="1">
    <citation type="journal article" date="2019" name="Nat. Ecol. Evol.">
        <title>Megaphylogeny resolves global patterns of mushroom evolution.</title>
        <authorList>
            <person name="Varga T."/>
            <person name="Krizsan K."/>
            <person name="Foldi C."/>
            <person name="Dima B."/>
            <person name="Sanchez-Garcia M."/>
            <person name="Sanchez-Ramirez S."/>
            <person name="Szollosi G.J."/>
            <person name="Szarkandi J.G."/>
            <person name="Papp V."/>
            <person name="Albert L."/>
            <person name="Andreopoulos W."/>
            <person name="Angelini C."/>
            <person name="Antonin V."/>
            <person name="Barry K.W."/>
            <person name="Bougher N.L."/>
            <person name="Buchanan P."/>
            <person name="Buyck B."/>
            <person name="Bense V."/>
            <person name="Catcheside P."/>
            <person name="Chovatia M."/>
            <person name="Cooper J."/>
            <person name="Damon W."/>
            <person name="Desjardin D."/>
            <person name="Finy P."/>
            <person name="Geml J."/>
            <person name="Haridas S."/>
            <person name="Hughes K."/>
            <person name="Justo A."/>
            <person name="Karasinski D."/>
            <person name="Kautmanova I."/>
            <person name="Kiss B."/>
            <person name="Kocsube S."/>
            <person name="Kotiranta H."/>
            <person name="LaButti K.M."/>
            <person name="Lechner B.E."/>
            <person name="Liimatainen K."/>
            <person name="Lipzen A."/>
            <person name="Lukacs Z."/>
            <person name="Mihaltcheva S."/>
            <person name="Morgado L.N."/>
            <person name="Niskanen T."/>
            <person name="Noordeloos M.E."/>
            <person name="Ohm R.A."/>
            <person name="Ortiz-Santana B."/>
            <person name="Ovrebo C."/>
            <person name="Racz N."/>
            <person name="Riley R."/>
            <person name="Savchenko A."/>
            <person name="Shiryaev A."/>
            <person name="Soop K."/>
            <person name="Spirin V."/>
            <person name="Szebenyi C."/>
            <person name="Tomsovsky M."/>
            <person name="Tulloss R.E."/>
            <person name="Uehling J."/>
            <person name="Grigoriev I.V."/>
            <person name="Vagvolgyi C."/>
            <person name="Papp T."/>
            <person name="Martin F.M."/>
            <person name="Miettinen O."/>
            <person name="Hibbett D.S."/>
            <person name="Nagy L.G."/>
        </authorList>
    </citation>
    <scope>NUCLEOTIDE SEQUENCE [LARGE SCALE GENOMIC DNA]</scope>
    <source>
        <strain evidence="8 9">OMC1185</strain>
    </source>
</reference>
<keyword evidence="6" id="KW-0028">Amino-acid biosynthesis</keyword>
<evidence type="ECO:0000256" key="3">
    <source>
        <dbReference type="ARBA" id="ARBA00022679"/>
    </source>
</evidence>
<evidence type="ECO:0000313" key="8">
    <source>
        <dbReference type="EMBL" id="TFK46171.1"/>
    </source>
</evidence>
<evidence type="ECO:0000313" key="9">
    <source>
        <dbReference type="Proteomes" id="UP000305948"/>
    </source>
</evidence>
<feature type="compositionally biased region" description="Low complexity" evidence="7">
    <location>
        <begin position="228"/>
        <end position="254"/>
    </location>
</feature>
<accession>A0A5C3MXH9</accession>
<name>A0A5C3MXH9_9AGAM</name>
<evidence type="ECO:0000256" key="1">
    <source>
        <dbReference type="ARBA" id="ARBA00004688"/>
    </source>
</evidence>
<dbReference type="GO" id="GO:0008652">
    <property type="term" value="P:amino acid biosynthetic process"/>
    <property type="evidence" value="ECO:0007669"/>
    <property type="project" value="UniProtKB-KW"/>
</dbReference>
<keyword evidence="5" id="KW-0170">Cobalt</keyword>
<comment type="cofactor">
    <cofactor evidence="5">
        <name>Mn(2+)</name>
        <dbReference type="ChEBI" id="CHEBI:29035"/>
    </cofactor>
    <cofactor evidence="5">
        <name>Co(2+)</name>
        <dbReference type="ChEBI" id="CHEBI:48828"/>
    </cofactor>
    <cofactor evidence="5">
        <name>Cd(2+)</name>
        <dbReference type="ChEBI" id="CHEBI:48775"/>
    </cofactor>
    <text evidence="5">Binds 1 divalent cation per subunit. The enzyme is active with manganese, cobalt or cadmium ions.</text>
</comment>
<dbReference type="InterPro" id="IPR013785">
    <property type="entry name" value="Aldolase_TIM"/>
</dbReference>
<feature type="binding site" evidence="5">
    <location>
        <position position="361"/>
    </location>
    <ligand>
        <name>phosphoenolpyruvate</name>
        <dbReference type="ChEBI" id="CHEBI:58702"/>
    </ligand>
</feature>
<keyword evidence="5" id="KW-0104">Cadmium</keyword>
<feature type="binding site" evidence="5">
    <location>
        <position position="393"/>
    </location>
    <ligand>
        <name>Mn(2+)</name>
        <dbReference type="ChEBI" id="CHEBI:29035"/>
    </ligand>
</feature>
<dbReference type="GO" id="GO:0009423">
    <property type="term" value="P:chorismate biosynthetic process"/>
    <property type="evidence" value="ECO:0007669"/>
    <property type="project" value="UniProtKB-UniPathway"/>
</dbReference>
<dbReference type="OrthoDB" id="2338at2759"/>
<feature type="region of interest" description="Disordered" evidence="7">
    <location>
        <begin position="228"/>
        <end position="265"/>
    </location>
</feature>
<evidence type="ECO:0000256" key="5">
    <source>
        <dbReference type="PIRSR" id="PIRSR602480-1"/>
    </source>
</evidence>
<feature type="binding site" evidence="5">
    <location>
        <position position="112"/>
    </location>
    <ligand>
        <name>phosphoenolpyruvate</name>
        <dbReference type="ChEBI" id="CHEBI:58702"/>
    </ligand>
</feature>
<gene>
    <name evidence="8" type="ORF">OE88DRAFT_1040069</name>
</gene>